<keyword evidence="4" id="KW-0281">Fimbrium</keyword>
<reference evidence="6 7" key="1">
    <citation type="submission" date="2016-10" db="EMBL/GenBank/DDBJ databases">
        <title>Comparative genome analysis of multiple Pseudomonas spp. focuses on biocontrol and plant growth promoting traits.</title>
        <authorList>
            <person name="Tao X.-Y."/>
            <person name="Taylor C.G."/>
        </authorList>
    </citation>
    <scope>NUCLEOTIDE SEQUENCE [LARGE SCALE GENOMIC DNA]</scope>
    <source>
        <strain evidence="6 7">28B5</strain>
    </source>
</reference>
<dbReference type="InterPro" id="IPR008966">
    <property type="entry name" value="Adhesion_dom_sf"/>
</dbReference>
<dbReference type="PANTHER" id="PTHR33420">
    <property type="entry name" value="FIMBRIAL SUBUNIT ELFA-RELATED"/>
    <property type="match status" value="1"/>
</dbReference>
<dbReference type="AlphaFoldDB" id="A0A423MEK3"/>
<dbReference type="GO" id="GO:0043709">
    <property type="term" value="P:cell adhesion involved in single-species biofilm formation"/>
    <property type="evidence" value="ECO:0007669"/>
    <property type="project" value="TreeGrafter"/>
</dbReference>
<evidence type="ECO:0000256" key="1">
    <source>
        <dbReference type="ARBA" id="ARBA00004561"/>
    </source>
</evidence>
<dbReference type="Pfam" id="PF00419">
    <property type="entry name" value="Fimbrial"/>
    <property type="match status" value="1"/>
</dbReference>
<keyword evidence="3" id="KW-0732">Signal</keyword>
<name>A0A423MEK3_PSEFL</name>
<evidence type="ECO:0000313" key="6">
    <source>
        <dbReference type="EMBL" id="RON81715.1"/>
    </source>
</evidence>
<accession>A0A423MEK3</accession>
<evidence type="ECO:0000256" key="4">
    <source>
        <dbReference type="ARBA" id="ARBA00023263"/>
    </source>
</evidence>
<gene>
    <name evidence="6" type="ORF">BK670_10445</name>
</gene>
<evidence type="ECO:0000259" key="5">
    <source>
        <dbReference type="Pfam" id="PF00419"/>
    </source>
</evidence>
<dbReference type="SUPFAM" id="SSF49401">
    <property type="entry name" value="Bacterial adhesins"/>
    <property type="match status" value="1"/>
</dbReference>
<dbReference type="Gene3D" id="2.60.40.1090">
    <property type="entry name" value="Fimbrial-type adhesion domain"/>
    <property type="match status" value="1"/>
</dbReference>
<comment type="subcellular location">
    <subcellularLocation>
        <location evidence="1">Fimbrium</location>
    </subcellularLocation>
</comment>
<dbReference type="InterPro" id="IPR050263">
    <property type="entry name" value="Bact_Fimbrial_Adh_Pro"/>
</dbReference>
<organism evidence="6 7">
    <name type="scientific">Pseudomonas fluorescens</name>
    <dbReference type="NCBI Taxonomy" id="294"/>
    <lineage>
        <taxon>Bacteria</taxon>
        <taxon>Pseudomonadati</taxon>
        <taxon>Pseudomonadota</taxon>
        <taxon>Gammaproteobacteria</taxon>
        <taxon>Pseudomonadales</taxon>
        <taxon>Pseudomonadaceae</taxon>
        <taxon>Pseudomonas</taxon>
    </lineage>
</organism>
<protein>
    <recommendedName>
        <fullName evidence="5">Fimbrial-type adhesion domain-containing protein</fullName>
    </recommendedName>
</protein>
<comment type="caution">
    <text evidence="6">The sequence shown here is derived from an EMBL/GenBank/DDBJ whole genome shotgun (WGS) entry which is preliminary data.</text>
</comment>
<evidence type="ECO:0000256" key="2">
    <source>
        <dbReference type="ARBA" id="ARBA00006671"/>
    </source>
</evidence>
<dbReference type="InterPro" id="IPR000259">
    <property type="entry name" value="Adhesion_dom_fimbrial"/>
</dbReference>
<dbReference type="EMBL" id="MOBX01000013">
    <property type="protein sequence ID" value="RON81715.1"/>
    <property type="molecule type" value="Genomic_DNA"/>
</dbReference>
<comment type="similarity">
    <text evidence="2">Belongs to the fimbrial protein family.</text>
</comment>
<dbReference type="GO" id="GO:0009289">
    <property type="term" value="C:pilus"/>
    <property type="evidence" value="ECO:0007669"/>
    <property type="project" value="UniProtKB-SubCell"/>
</dbReference>
<proteinExistence type="inferred from homology"/>
<feature type="domain" description="Fimbrial-type adhesion" evidence="5">
    <location>
        <begin position="4"/>
        <end position="126"/>
    </location>
</feature>
<sequence>MGEDYGTSEFSADWAQSKPVPFSIKLLNCPPGIKKITYKLISNTPTIDAETGIVSLNKNSTAKQVGLRIMTQGGSGLPLNVVHTYTGYNGTKGDHEIPLSAAYVHLPGGTVSPGTANSELTMAISYL</sequence>
<dbReference type="PANTHER" id="PTHR33420:SF3">
    <property type="entry name" value="FIMBRIAL SUBUNIT ELFA"/>
    <property type="match status" value="1"/>
</dbReference>
<evidence type="ECO:0000313" key="7">
    <source>
        <dbReference type="Proteomes" id="UP000285378"/>
    </source>
</evidence>
<evidence type="ECO:0000256" key="3">
    <source>
        <dbReference type="ARBA" id="ARBA00022729"/>
    </source>
</evidence>
<dbReference type="InterPro" id="IPR036937">
    <property type="entry name" value="Adhesion_dom_fimbrial_sf"/>
</dbReference>
<dbReference type="Proteomes" id="UP000285378">
    <property type="component" value="Unassembled WGS sequence"/>
</dbReference>